<reference evidence="1 2" key="1">
    <citation type="submission" date="2019-07" db="EMBL/GenBank/DDBJ databases">
        <title>Complete Genome Sequence of Leptotrichia wadei Strain JCM16777.</title>
        <authorList>
            <person name="Watanabe S."/>
            <person name="Cui L."/>
        </authorList>
    </citation>
    <scope>NUCLEOTIDE SEQUENCE [LARGE SCALE GENOMIC DNA]</scope>
    <source>
        <strain evidence="1 2">JCM16777</strain>
    </source>
</reference>
<dbReference type="Proteomes" id="UP000321943">
    <property type="component" value="Chromosome"/>
</dbReference>
<gene>
    <name evidence="1" type="ORF">JCM16777_0837</name>
</gene>
<dbReference type="AlphaFoldDB" id="A0A7U6LA65"/>
<dbReference type="EMBL" id="AP019829">
    <property type="protein sequence ID" value="BBM42588.1"/>
    <property type="molecule type" value="Genomic_DNA"/>
</dbReference>
<sequence>MNKQLEQLKNIIMKYYKKERKEVFLKQVEKNFILKYIGVFKISQNI</sequence>
<name>A0A7U6LA65_9FUSO</name>
<dbReference type="KEGG" id="lwd:JCM16777_0837"/>
<organism evidence="1 2">
    <name type="scientific">Leptotrichia wadei</name>
    <dbReference type="NCBI Taxonomy" id="157687"/>
    <lineage>
        <taxon>Bacteria</taxon>
        <taxon>Fusobacteriati</taxon>
        <taxon>Fusobacteriota</taxon>
        <taxon>Fusobacteriia</taxon>
        <taxon>Fusobacteriales</taxon>
        <taxon>Leptotrichiaceae</taxon>
        <taxon>Leptotrichia</taxon>
    </lineage>
</organism>
<evidence type="ECO:0000313" key="1">
    <source>
        <dbReference type="EMBL" id="BBM42588.1"/>
    </source>
</evidence>
<protein>
    <submittedName>
        <fullName evidence="1">Uncharacterized protein</fullName>
    </submittedName>
</protein>
<proteinExistence type="predicted"/>
<evidence type="ECO:0000313" key="2">
    <source>
        <dbReference type="Proteomes" id="UP000321943"/>
    </source>
</evidence>
<accession>A0A7U6LA65</accession>